<evidence type="ECO:0000313" key="1">
    <source>
        <dbReference type="EMBL" id="QPB09568.1"/>
    </source>
</evidence>
<evidence type="ECO:0000313" key="2">
    <source>
        <dbReference type="Proteomes" id="UP000663175"/>
    </source>
</evidence>
<name>A0A873WHG7_9CAUD</name>
<dbReference type="EMBL" id="MT701593">
    <property type="protein sequence ID" value="QPB09568.1"/>
    <property type="molecule type" value="Genomic_DNA"/>
</dbReference>
<dbReference type="Proteomes" id="UP000663175">
    <property type="component" value="Segment"/>
</dbReference>
<proteinExistence type="predicted"/>
<reference evidence="1" key="1">
    <citation type="submission" date="2020-07" db="EMBL/GenBank/DDBJ databases">
        <title>Complete genome sequence of Streptomyces phage Sycamore.</title>
        <authorList>
            <person name="Zhang X.-H."/>
            <person name="Rivera M."/>
            <person name="Marquez A."/>
            <person name="Clark J.D."/>
            <person name="Hernandez I."/>
            <person name="Liu M."/>
            <person name="Burrowes B.H."/>
        </authorList>
    </citation>
    <scope>NUCLEOTIDE SEQUENCE</scope>
</reference>
<accession>A0A873WHG7</accession>
<organism evidence="1 2">
    <name type="scientific">Streptomyces phage Sycamore</name>
    <dbReference type="NCBI Taxonomy" id="2767589"/>
    <lineage>
        <taxon>Viruses</taxon>
        <taxon>Duplodnaviria</taxon>
        <taxon>Heunggongvirae</taxon>
        <taxon>Uroviricota</taxon>
        <taxon>Caudoviricetes</taxon>
        <taxon>Colingsworthviridae</taxon>
        <taxon>Sycamorevirus</taxon>
        <taxon>Sycamorevirus sycamore</taxon>
    </lineage>
</organism>
<gene>
    <name evidence="1" type="ORF">CPT_Sycamore_028</name>
</gene>
<sequence length="101" mass="10851">MAFYLVTDGRENQYGERDSFVIRAGGKRQAAALAPLVNRKDAEVVKLDDGRDVPNGVVLSSLVDFLPEPVKAEPVAEPETIATVAEETVEVAPAAPRYAVI</sequence>
<keyword evidence="2" id="KW-1185">Reference proteome</keyword>
<protein>
    <submittedName>
        <fullName evidence="1">Uncharacterized protein</fullName>
    </submittedName>
</protein>